<reference evidence="3" key="1">
    <citation type="submission" date="2020-08" db="EMBL/GenBank/DDBJ databases">
        <title>Genome public.</title>
        <authorList>
            <person name="Liu C."/>
            <person name="Sun Q."/>
        </authorList>
    </citation>
    <scope>NUCLEOTIDE SEQUENCE</scope>
    <source>
        <strain evidence="3">NSJ-54</strain>
    </source>
</reference>
<name>A0A926EF77_9FIRM</name>
<comment type="similarity">
    <text evidence="1">Belongs to the iron-sulfur cluster assembly SufBD family.</text>
</comment>
<dbReference type="Proteomes" id="UP000660861">
    <property type="component" value="Unassembled WGS sequence"/>
</dbReference>
<evidence type="ECO:0000259" key="2">
    <source>
        <dbReference type="Pfam" id="PF01458"/>
    </source>
</evidence>
<comment type="caution">
    <text evidence="3">The sequence shown here is derived from an EMBL/GenBank/DDBJ whole genome shotgun (WGS) entry which is preliminary data.</text>
</comment>
<dbReference type="GO" id="GO:0016226">
    <property type="term" value="P:iron-sulfur cluster assembly"/>
    <property type="evidence" value="ECO:0007669"/>
    <property type="project" value="InterPro"/>
</dbReference>
<dbReference type="EMBL" id="JACRTC010000005">
    <property type="protein sequence ID" value="MBC8570746.1"/>
    <property type="molecule type" value="Genomic_DNA"/>
</dbReference>
<dbReference type="InterPro" id="IPR055346">
    <property type="entry name" value="Fe-S_cluster_assembly_SufBD"/>
</dbReference>
<dbReference type="PANTHER" id="PTHR30508:SF1">
    <property type="entry name" value="UPF0051 PROTEIN ABCI8, CHLOROPLASTIC-RELATED"/>
    <property type="match status" value="1"/>
</dbReference>
<dbReference type="RefSeq" id="WP_262397842.1">
    <property type="nucleotide sequence ID" value="NZ_JACRTC010000005.1"/>
</dbReference>
<dbReference type="Pfam" id="PF01458">
    <property type="entry name" value="SUFBD_core"/>
    <property type="match status" value="1"/>
</dbReference>
<accession>A0A926EF77</accession>
<dbReference type="SUPFAM" id="SSF101960">
    <property type="entry name" value="Stabilizer of iron transporter SufD"/>
    <property type="match status" value="1"/>
</dbReference>
<dbReference type="PANTHER" id="PTHR30508">
    <property type="entry name" value="FES CLUSTER ASSEMBLY PROTEIN SUF"/>
    <property type="match status" value="1"/>
</dbReference>
<evidence type="ECO:0000313" key="4">
    <source>
        <dbReference type="Proteomes" id="UP000660861"/>
    </source>
</evidence>
<feature type="domain" description="SUF system FeS cluster assembly SufBD core" evidence="2">
    <location>
        <begin position="85"/>
        <end position="303"/>
    </location>
</feature>
<proteinExistence type="inferred from homology"/>
<organism evidence="3 4">
    <name type="scientific">Zongyangia hominis</name>
    <dbReference type="NCBI Taxonomy" id="2763677"/>
    <lineage>
        <taxon>Bacteria</taxon>
        <taxon>Bacillati</taxon>
        <taxon>Bacillota</taxon>
        <taxon>Clostridia</taxon>
        <taxon>Eubacteriales</taxon>
        <taxon>Oscillospiraceae</taxon>
        <taxon>Zongyangia</taxon>
    </lineage>
</organism>
<evidence type="ECO:0000313" key="3">
    <source>
        <dbReference type="EMBL" id="MBC8570746.1"/>
    </source>
</evidence>
<protein>
    <submittedName>
        <fullName evidence="3">SufD family Fe-S cluster assembly protein</fullName>
    </submittedName>
</protein>
<sequence length="305" mass="32816">MKNITQQLLGLVSDLFGAPDGAYNIREDGACAGRQSTDQIEITPKMGKPGIDILIKPGTQGENVYIPACVTHSDVDDLVYNDFYVGENADVTIIAGCGVHTEGEESSQHNGIHRFFLQKGAHVRYVEKHIGIGEGTGKRIINPQTYIEIAEGGSLEMDTVQMKGVDSTRRVTRGKLAAGSRLLIKEKIMTHGDQTAETDFEVELDGDGSGVDLISRSVAKGRSHQVFRSKIYGNCACTGHSECDAIIMDHGVVSAIPELTANHVDAALIHEAAIGKIAGEQITKLMTLGLTEEEAEAKIIEGFLK</sequence>
<dbReference type="AlphaFoldDB" id="A0A926EF77"/>
<dbReference type="InterPro" id="IPR037284">
    <property type="entry name" value="SUF_FeS_clus_asmbl_SufBD_sf"/>
</dbReference>
<keyword evidence="4" id="KW-1185">Reference proteome</keyword>
<gene>
    <name evidence="3" type="ORF">H8709_07890</name>
</gene>
<evidence type="ECO:0000256" key="1">
    <source>
        <dbReference type="ARBA" id="ARBA00043967"/>
    </source>
</evidence>
<dbReference type="InterPro" id="IPR000825">
    <property type="entry name" value="SUF_FeS_clus_asmbl_SufBD_core"/>
</dbReference>